<dbReference type="InterPro" id="IPR008984">
    <property type="entry name" value="SMAD_FHA_dom_sf"/>
</dbReference>
<dbReference type="InterPro" id="IPR000253">
    <property type="entry name" value="FHA_dom"/>
</dbReference>
<feature type="domain" description="FHA" evidence="1">
    <location>
        <begin position="397"/>
        <end position="449"/>
    </location>
</feature>
<dbReference type="InterPro" id="IPR050923">
    <property type="entry name" value="Cell_Proc_Reg/RNA_Proc"/>
</dbReference>
<dbReference type="InterPro" id="IPR045962">
    <property type="entry name" value="DUF6382"/>
</dbReference>
<evidence type="ECO:0000313" key="3">
    <source>
        <dbReference type="Proteomes" id="UP001519344"/>
    </source>
</evidence>
<evidence type="ECO:0000313" key="2">
    <source>
        <dbReference type="EMBL" id="MBP1961759.1"/>
    </source>
</evidence>
<dbReference type="SUPFAM" id="SSF49879">
    <property type="entry name" value="SMAD/FHA domain"/>
    <property type="match status" value="1"/>
</dbReference>
<gene>
    <name evidence="2" type="ORF">J2Z65_000957</name>
</gene>
<dbReference type="Pfam" id="PF19909">
    <property type="entry name" value="DUF6382"/>
    <property type="match status" value="1"/>
</dbReference>
<proteinExistence type="predicted"/>
<comment type="caution">
    <text evidence="2">The sequence shown here is derived from an EMBL/GenBank/DDBJ whole genome shotgun (WGS) entry which is preliminary data.</text>
</comment>
<dbReference type="SMART" id="SM00240">
    <property type="entry name" value="FHA"/>
    <property type="match status" value="1"/>
</dbReference>
<keyword evidence="3" id="KW-1185">Reference proteome</keyword>
<dbReference type="Gene3D" id="2.60.200.20">
    <property type="match status" value="1"/>
</dbReference>
<dbReference type="Proteomes" id="UP001519344">
    <property type="component" value="Unassembled WGS sequence"/>
</dbReference>
<organism evidence="2 3">
    <name type="scientific">Paenibacillus aceris</name>
    <dbReference type="NCBI Taxonomy" id="869555"/>
    <lineage>
        <taxon>Bacteria</taxon>
        <taxon>Bacillati</taxon>
        <taxon>Bacillota</taxon>
        <taxon>Bacilli</taxon>
        <taxon>Bacillales</taxon>
        <taxon>Paenibacillaceae</taxon>
        <taxon>Paenibacillus</taxon>
    </lineage>
</organism>
<dbReference type="RefSeq" id="WP_167054142.1">
    <property type="nucleotide sequence ID" value="NZ_JAAOZR010000006.1"/>
</dbReference>
<reference evidence="2 3" key="1">
    <citation type="submission" date="2021-03" db="EMBL/GenBank/DDBJ databases">
        <title>Genomic Encyclopedia of Type Strains, Phase IV (KMG-IV): sequencing the most valuable type-strain genomes for metagenomic binning, comparative biology and taxonomic classification.</title>
        <authorList>
            <person name="Goeker M."/>
        </authorList>
    </citation>
    <scope>NUCLEOTIDE SEQUENCE [LARGE SCALE GENOMIC DNA]</scope>
    <source>
        <strain evidence="2 3">DSM 24950</strain>
    </source>
</reference>
<protein>
    <recommendedName>
        <fullName evidence="1">FHA domain-containing protein</fullName>
    </recommendedName>
</protein>
<accession>A0ABS4HT10</accession>
<sequence>MTEEVFGLRYEFVYRHGHYMSLFKDEGEGLTAEALSTLQVKMLEANTIPKLLPLEIQEVDFRIKLLYRLAAKRMLAQVIRVEGLSKLHFAKLMYAIVCALEESKNYMLHETGFVLRDNFIFIGADWSDVFLTYVPMMESCEEEDVITSLKGLIRQIAVNIIDDEKKELETYLDSMLLIQSLQELKANLRELMDGKSNVQEGLPKPLWKQNTLNQSTSLKSPLDETSLLHNPIVEVHTANTSQRISFTPLPQKSQTLVLASGILAAAFLWQNYVSFPSTSKLHLTLGMTILLVDIWFVSKFLGLPRYQHDEAKRQVSTSYHAESQSENKSDVIPELQDKSVDIQSHYQNLHMHTTLIQNKEHNATVFLGNLKNKTQGPRLELQVQGTSKSVLILNDPFTIGRGDTHIKVDCVLDEAGVSRVHAEITKSDGGYELKDAGSTNGTCLNGEPLVTYQPYLLKDGDEIRILRQEMIFRY</sequence>
<dbReference type="PROSITE" id="PS50006">
    <property type="entry name" value="FHA_DOMAIN"/>
    <property type="match status" value="1"/>
</dbReference>
<dbReference type="PANTHER" id="PTHR23308">
    <property type="entry name" value="NUCLEAR INHIBITOR OF PROTEIN PHOSPHATASE-1"/>
    <property type="match status" value="1"/>
</dbReference>
<dbReference type="Pfam" id="PF00498">
    <property type="entry name" value="FHA"/>
    <property type="match status" value="1"/>
</dbReference>
<name>A0ABS4HT10_9BACL</name>
<dbReference type="CDD" id="cd00060">
    <property type="entry name" value="FHA"/>
    <property type="match status" value="1"/>
</dbReference>
<evidence type="ECO:0000259" key="1">
    <source>
        <dbReference type="PROSITE" id="PS50006"/>
    </source>
</evidence>
<dbReference type="EMBL" id="JAGGKV010000002">
    <property type="protein sequence ID" value="MBP1961759.1"/>
    <property type="molecule type" value="Genomic_DNA"/>
</dbReference>